<accession>A0ABV1H697</accession>
<reference evidence="2" key="1">
    <citation type="submission" date="2024-03" db="EMBL/GenBank/DDBJ databases">
        <title>Human intestinal bacterial collection.</title>
        <authorList>
            <person name="Pauvert C."/>
            <person name="Hitch T.C.A."/>
            <person name="Clavel T."/>
        </authorList>
    </citation>
    <scope>NUCLEOTIDE SEQUENCE [LARGE SCALE GENOMIC DNA]</scope>
    <source>
        <strain evidence="2">CLA-AA-H89B</strain>
    </source>
</reference>
<name>A0ABV1H697_9FIRM</name>
<keyword evidence="1" id="KW-0472">Membrane</keyword>
<dbReference type="EMBL" id="JBBMFS010000005">
    <property type="protein sequence ID" value="MEQ2554831.1"/>
    <property type="molecule type" value="Genomic_DNA"/>
</dbReference>
<protein>
    <submittedName>
        <fullName evidence="2">FeoB-associated Cys-rich membrane protein</fullName>
    </submittedName>
</protein>
<evidence type="ECO:0000313" key="2">
    <source>
        <dbReference type="EMBL" id="MEQ2554831.1"/>
    </source>
</evidence>
<dbReference type="Proteomes" id="UP001546774">
    <property type="component" value="Unassembled WGS sequence"/>
</dbReference>
<evidence type="ECO:0000256" key="1">
    <source>
        <dbReference type="SAM" id="Phobius"/>
    </source>
</evidence>
<dbReference type="Pfam" id="PF12669">
    <property type="entry name" value="FeoB_associated"/>
    <property type="match status" value="1"/>
</dbReference>
<evidence type="ECO:0000313" key="3">
    <source>
        <dbReference type="Proteomes" id="UP001546774"/>
    </source>
</evidence>
<keyword evidence="3" id="KW-1185">Reference proteome</keyword>
<comment type="caution">
    <text evidence="2">The sequence shown here is derived from an EMBL/GenBank/DDBJ whole genome shotgun (WGS) entry which is preliminary data.</text>
</comment>
<organism evidence="2 3">
    <name type="scientific">Lachnospira intestinalis</name>
    <dbReference type="NCBI Taxonomy" id="3133158"/>
    <lineage>
        <taxon>Bacteria</taxon>
        <taxon>Bacillati</taxon>
        <taxon>Bacillota</taxon>
        <taxon>Clostridia</taxon>
        <taxon>Lachnospirales</taxon>
        <taxon>Lachnospiraceae</taxon>
        <taxon>Lachnospira</taxon>
    </lineage>
</organism>
<proteinExistence type="predicted"/>
<gene>
    <name evidence="2" type="ORF">WMO37_07335</name>
</gene>
<sequence length="56" mass="6096">MRIIGGAIILVIAVWLYVVSTRMVNKDKKENHTGCDGNCAGCMSGCMTHTDNDKSH</sequence>
<keyword evidence="1" id="KW-0812">Transmembrane</keyword>
<keyword evidence="1" id="KW-1133">Transmembrane helix</keyword>
<feature type="transmembrane region" description="Helical" evidence="1">
    <location>
        <begin position="6"/>
        <end position="24"/>
    </location>
</feature>